<dbReference type="GeneID" id="136090831"/>
<keyword evidence="1" id="KW-1185">Reference proteome</keyword>
<reference evidence="2" key="1">
    <citation type="submission" date="2025-08" db="UniProtKB">
        <authorList>
            <consortium name="RefSeq"/>
        </authorList>
    </citation>
    <scope>IDENTIFICATION</scope>
</reference>
<accession>A0ABM4DHC3</accession>
<gene>
    <name evidence="2" type="primary">LOC136090831</name>
</gene>
<evidence type="ECO:0000313" key="2">
    <source>
        <dbReference type="RefSeq" id="XP_065673880.1"/>
    </source>
</evidence>
<sequence>MGYFCLFCESILVSLETHTSDPYLDYESINISPVESNGELIDQQGNYTSAHINKGNIHNVCSSALNVEKIKEMIIDVLMTLRCRNTSEVVIQYVGKSIQNILSTVIESVQKTMHNEETVASRVNDVLNDIECECVKCSLITSTYLQRKQLQQKGMVVPIEITVGFRSEMRHKISRSNVISYVHENMQYIPILETISMVISKHTVDKIDNNIYKKLNKLTCYGDAEQYKNHPFYQKHPDALQLQLYCDDFETVNPLGSKTKVHKVCAIYFFIKNVNTKRCSKLANIYPVIYCLAADVAKYGYEKLSKPLIKDLVALEKRVQLHINESYDCIYGAVVMWSGDNLALHQIFGFSSNFNANKSCHYCYTTKEQMQHTFYEEDLDLKTKEHHIADCQALFGDADSNKLSGVYKQNPLSELQYFSVPENICPDSMHVILKGCLQPLPITREKLVSKDKRLGINATQSWCLGRFFCLLLGDVVETDNQYCHLIHLLMEICGIIFVPKLTVHLITYLTEMISVHHNLFTEIISGHTVIPKQHFLIHYPTKMLQLGPSPSYWCMRFEGKHAPAKEQCHILHNFKNVCKSIAWRQQLQLHLHLSNFASILSIEVGPGFEIMPACLPLPISVFSEIPLYEEWFCANYVIKDGVKYMPDYIVVLGITKLCLPRFGKILYLLVRENECILIVKIYFTKHYDAHIAGYNVCKTILSKYKVVKIDNLFDSHVLSLSTGFRKYSNESFVITRHEYINLDILQ</sequence>
<organism evidence="1 2">
    <name type="scientific">Hydra vulgaris</name>
    <name type="common">Hydra</name>
    <name type="synonym">Hydra attenuata</name>
    <dbReference type="NCBI Taxonomy" id="6087"/>
    <lineage>
        <taxon>Eukaryota</taxon>
        <taxon>Metazoa</taxon>
        <taxon>Cnidaria</taxon>
        <taxon>Hydrozoa</taxon>
        <taxon>Hydroidolina</taxon>
        <taxon>Anthoathecata</taxon>
        <taxon>Aplanulata</taxon>
        <taxon>Hydridae</taxon>
        <taxon>Hydra</taxon>
    </lineage>
</organism>
<evidence type="ECO:0000313" key="1">
    <source>
        <dbReference type="Proteomes" id="UP001652625"/>
    </source>
</evidence>
<proteinExistence type="predicted"/>
<name>A0ABM4DHC3_HYDVU</name>
<protein>
    <submittedName>
        <fullName evidence="2">Uncharacterized protein LOC136090831</fullName>
    </submittedName>
</protein>
<dbReference type="RefSeq" id="XP_065673880.1">
    <property type="nucleotide sequence ID" value="XM_065817808.1"/>
</dbReference>
<dbReference type="Proteomes" id="UP001652625">
    <property type="component" value="Chromosome 14"/>
</dbReference>